<dbReference type="Proteomes" id="UP000307956">
    <property type="component" value="Unassembled WGS sequence"/>
</dbReference>
<dbReference type="OrthoDB" id="9126078at2"/>
<reference evidence="1 2" key="1">
    <citation type="submission" date="2019-04" db="EMBL/GenBank/DDBJ databases">
        <title>Azoarcus rhizosphaerae sp. nov. isolated from rhizosphere of Ficus religiosa.</title>
        <authorList>
            <person name="Lin S.-Y."/>
            <person name="Hameed A."/>
            <person name="Hsu Y.-H."/>
            <person name="Young C.-C."/>
        </authorList>
    </citation>
    <scope>NUCLEOTIDE SEQUENCE [LARGE SCALE GENOMIC DNA]</scope>
    <source>
        <strain evidence="1 2">CC-YHH848</strain>
    </source>
</reference>
<sequence length="307" mass="33062">MARTRAWYLALGYDNPYVWAHYADVPFAPLKKPLAKSRVAIVTTAAPFQPGKGEQGPGAPYNAAVKFYRVYTGDTARDHDLRIAHVGIDRKHADLADSGCWFPLPALRRAVAAGRVGELAPRFFGAPTNRSQRHTLEVDAPEIVAGCLVDGVDAVLLVPNCPICHQTLSLVARRLEAAGIATVVLGAAKDIVEHAGVPRLLFSDFPLGNAAGKPRDAASQAQTLELALRLLESAPAPRTTVQSPQRWSAGSDWKLDYANPGRLSAEELARRRAEAEAVRVEARALRVATLGSDPEEALPRHKQGNPA</sequence>
<gene>
    <name evidence="1" type="ORF">E6O51_01170</name>
</gene>
<proteinExistence type="predicted"/>
<dbReference type="GO" id="GO:0050485">
    <property type="term" value="F:oxidoreductase activity, acting on X-H and Y-H to form an X-Y bond, with a disulfide as acceptor"/>
    <property type="evidence" value="ECO:0007669"/>
    <property type="project" value="InterPro"/>
</dbReference>
<keyword evidence="2" id="KW-1185">Reference proteome</keyword>
<evidence type="ECO:0000313" key="1">
    <source>
        <dbReference type="EMBL" id="THF65401.1"/>
    </source>
</evidence>
<protein>
    <submittedName>
        <fullName evidence="1">Glycine reductase</fullName>
    </submittedName>
</protein>
<evidence type="ECO:0000313" key="2">
    <source>
        <dbReference type="Proteomes" id="UP000307956"/>
    </source>
</evidence>
<dbReference type="EMBL" id="SSOD01000001">
    <property type="protein sequence ID" value="THF65401.1"/>
    <property type="molecule type" value="Genomic_DNA"/>
</dbReference>
<dbReference type="AlphaFoldDB" id="A0A4S4B3B9"/>
<comment type="caution">
    <text evidence="1">The sequence shown here is derived from an EMBL/GenBank/DDBJ whole genome shotgun (WGS) entry which is preliminary data.</text>
</comment>
<accession>A0A4S4B3B9</accession>
<organism evidence="1 2">
    <name type="scientific">Pseudothauera rhizosphaerae</name>
    <dbReference type="NCBI Taxonomy" id="2565932"/>
    <lineage>
        <taxon>Bacteria</taxon>
        <taxon>Pseudomonadati</taxon>
        <taxon>Pseudomonadota</taxon>
        <taxon>Betaproteobacteria</taxon>
        <taxon>Rhodocyclales</taxon>
        <taxon>Zoogloeaceae</taxon>
        <taxon>Pseudothauera</taxon>
    </lineage>
</organism>
<name>A0A4S4B3B9_9RHOO</name>